<keyword evidence="3 4" id="KW-0143">Chaperone</keyword>
<dbReference type="GO" id="GO:0005737">
    <property type="term" value="C:cytoplasm"/>
    <property type="evidence" value="ECO:0007669"/>
    <property type="project" value="UniProtKB-SubCell"/>
</dbReference>
<dbReference type="GO" id="GO:0051224">
    <property type="term" value="P:negative regulation of protein transport"/>
    <property type="evidence" value="ECO:0007669"/>
    <property type="project" value="UniProtKB-UniRule"/>
</dbReference>
<dbReference type="Proteomes" id="UP000031637">
    <property type="component" value="Chromosome"/>
</dbReference>
<evidence type="ECO:0000256" key="3">
    <source>
        <dbReference type="ARBA" id="ARBA00023186"/>
    </source>
</evidence>
<evidence type="ECO:0000256" key="4">
    <source>
        <dbReference type="HAMAP-Rule" id="MF_02200"/>
    </source>
</evidence>
<accession>W0SBQ1</accession>
<dbReference type="Gene3D" id="3.30.70.920">
    <property type="match status" value="1"/>
</dbReference>
<evidence type="ECO:0000313" key="6">
    <source>
        <dbReference type="Proteomes" id="UP000031637"/>
    </source>
</evidence>
<sequence length="82" mass="8651">MNISSAIIHARPGAVAIVQAGLAALEGVEVHAVSPEGKLIVTIETEDDGSNVATYERIGQLDGVMSAAMVYHQTESEPYKEI</sequence>
<comment type="subunit">
    <text evidence="4">Interacts with the cytoplasmic NapA precursor.</text>
</comment>
<dbReference type="OrthoDB" id="9181043at2"/>
<dbReference type="RefSeq" id="WP_041096645.1">
    <property type="nucleotide sequence ID" value="NZ_AP012547.1"/>
</dbReference>
<gene>
    <name evidence="4 5" type="primary">napD</name>
    <name evidence="5" type="ORF">SUTH_00371</name>
</gene>
<evidence type="ECO:0000313" key="5">
    <source>
        <dbReference type="EMBL" id="BAO28185.1"/>
    </source>
</evidence>
<dbReference type="KEGG" id="shd:SUTH_00371"/>
<reference evidence="5 6" key="1">
    <citation type="journal article" date="2014" name="Syst. Appl. Microbiol.">
        <title>Complete genomes of freshwater sulfur oxidizers Sulfuricella denitrificans skB26 and Sulfuritalea hydrogenivorans sk43H: genetic insights into the sulfur oxidation pathway of betaproteobacteria.</title>
        <authorList>
            <person name="Watanabe T."/>
            <person name="Kojima H."/>
            <person name="Fukui M."/>
        </authorList>
    </citation>
    <scope>NUCLEOTIDE SEQUENCE [LARGE SCALE GENOMIC DNA]</scope>
    <source>
        <strain evidence="5">DSM22779</strain>
    </source>
</reference>
<dbReference type="HOGENOM" id="CLU_155794_4_1_4"/>
<comment type="function">
    <text evidence="4">Chaperone for NapA, the catalytic subunit of the periplasmic nitrate reductase. It binds directly and specifically to the twin-arginine signal peptide of NapA, preventing premature interaction with the Tat translocase and premature export.</text>
</comment>
<keyword evidence="2 4" id="KW-0963">Cytoplasm</keyword>
<name>W0SBQ1_9PROT</name>
<dbReference type="PANTHER" id="PTHR38603">
    <property type="entry name" value="CHAPERONE NAPD"/>
    <property type="match status" value="1"/>
</dbReference>
<dbReference type="PANTHER" id="PTHR38603:SF1">
    <property type="entry name" value="CHAPERONE NAPD"/>
    <property type="match status" value="1"/>
</dbReference>
<dbReference type="AlphaFoldDB" id="W0SBQ1"/>
<comment type="similarity">
    <text evidence="4">Belongs to the NapD family.</text>
</comment>
<dbReference type="InterPro" id="IPR005623">
    <property type="entry name" value="Chaperone_NapD_NO3_reduct"/>
</dbReference>
<dbReference type="EMBL" id="AP012547">
    <property type="protein sequence ID" value="BAO28185.1"/>
    <property type="molecule type" value="Genomic_DNA"/>
</dbReference>
<comment type="subcellular location">
    <subcellularLocation>
        <location evidence="1 4">Cytoplasm</location>
    </subcellularLocation>
</comment>
<evidence type="ECO:0000256" key="2">
    <source>
        <dbReference type="ARBA" id="ARBA00022490"/>
    </source>
</evidence>
<proteinExistence type="inferred from homology"/>
<dbReference type="HAMAP" id="MF_02200">
    <property type="entry name" value="NapD"/>
    <property type="match status" value="1"/>
</dbReference>
<protein>
    <recommendedName>
        <fullName evidence="4">Chaperone NapD</fullName>
    </recommendedName>
    <alternativeName>
        <fullName evidence="4">NapA signal peptide-binding chaperone NapD</fullName>
    </alternativeName>
</protein>
<keyword evidence="6" id="KW-1185">Reference proteome</keyword>
<evidence type="ECO:0000256" key="1">
    <source>
        <dbReference type="ARBA" id="ARBA00004496"/>
    </source>
</evidence>
<dbReference type="GO" id="GO:0005048">
    <property type="term" value="F:signal sequence binding"/>
    <property type="evidence" value="ECO:0007669"/>
    <property type="project" value="UniProtKB-UniRule"/>
</dbReference>
<dbReference type="STRING" id="1223802.SUTH_00371"/>
<dbReference type="Pfam" id="PF03927">
    <property type="entry name" value="NapD"/>
    <property type="match status" value="1"/>
</dbReference>
<organism evidence="5 6">
    <name type="scientific">Sulfuritalea hydrogenivorans sk43H</name>
    <dbReference type="NCBI Taxonomy" id="1223802"/>
    <lineage>
        <taxon>Bacteria</taxon>
        <taxon>Pseudomonadati</taxon>
        <taxon>Pseudomonadota</taxon>
        <taxon>Betaproteobacteria</taxon>
        <taxon>Nitrosomonadales</taxon>
        <taxon>Sterolibacteriaceae</taxon>
        <taxon>Sulfuritalea</taxon>
    </lineage>
</organism>